<dbReference type="GO" id="GO:0005524">
    <property type="term" value="F:ATP binding"/>
    <property type="evidence" value="ECO:0007669"/>
    <property type="project" value="UniProtKB-UniRule"/>
</dbReference>
<evidence type="ECO:0000256" key="7">
    <source>
        <dbReference type="RuleBase" id="RU362109"/>
    </source>
</evidence>
<dbReference type="Gene3D" id="3.10.110.10">
    <property type="entry name" value="Ubiquitin Conjugating Enzyme"/>
    <property type="match status" value="1"/>
</dbReference>
<name>A0A0C9YXJ9_9AGAM</name>
<dbReference type="EC" id="2.3.2.23" evidence="1"/>
<accession>A0A0C9YXJ9</accession>
<gene>
    <name evidence="10" type="ORF">PISMIDRAFT_181700</name>
</gene>
<dbReference type="PROSITE" id="PS00183">
    <property type="entry name" value="UBC_1"/>
    <property type="match status" value="1"/>
</dbReference>
<dbReference type="Proteomes" id="UP000054018">
    <property type="component" value="Unassembled WGS sequence"/>
</dbReference>
<dbReference type="PANTHER" id="PTHR24067">
    <property type="entry name" value="UBIQUITIN-CONJUGATING ENZYME E2"/>
    <property type="match status" value="1"/>
</dbReference>
<dbReference type="GO" id="GO:0061631">
    <property type="term" value="F:ubiquitin conjugating enzyme activity"/>
    <property type="evidence" value="ECO:0007669"/>
    <property type="project" value="UniProtKB-EC"/>
</dbReference>
<feature type="compositionally biased region" description="Pro residues" evidence="8">
    <location>
        <begin position="217"/>
        <end position="229"/>
    </location>
</feature>
<feature type="compositionally biased region" description="Polar residues" evidence="8">
    <location>
        <begin position="272"/>
        <end position="285"/>
    </location>
</feature>
<feature type="region of interest" description="Disordered" evidence="8">
    <location>
        <begin position="265"/>
        <end position="311"/>
    </location>
</feature>
<sequence>MSRDRSCHATSSHALSKFQPLHDAFLTSTYHFKMTVAPATMRRLMRELTELRNDPPEGIRVVTNEENMLDVTGIIEGPEGTPYAEGYFRVKFEFTSEFPAGPPKCWFATKIFHPNVSSQGEICVNTLKKDWKSTYGIGHILVTVKCLLIFPNPESALDEEAGRLLLEDYESYCSRAKLITSVHATPRTKPPEFEMPAPVNPEESSPIPASTSVAPLPGEPLPLPLPPKASPHKSMSPAPITHPLQPSMSNTITNSIVTSTSNKDRIAPMPLSTANSNVSGTSDVTTAKAGKRSATTGHSGVEKRKKALRRL</sequence>
<dbReference type="FunFam" id="3.10.110.10:FF:000031">
    <property type="entry name" value="Ubiquitin-conjugating enzyme E2 22"/>
    <property type="match status" value="1"/>
</dbReference>
<evidence type="ECO:0000313" key="11">
    <source>
        <dbReference type="Proteomes" id="UP000054018"/>
    </source>
</evidence>
<evidence type="ECO:0000256" key="2">
    <source>
        <dbReference type="ARBA" id="ARBA00022679"/>
    </source>
</evidence>
<dbReference type="PROSITE" id="PS50127">
    <property type="entry name" value="UBC_2"/>
    <property type="match status" value="1"/>
</dbReference>
<dbReference type="InterPro" id="IPR016135">
    <property type="entry name" value="UBQ-conjugating_enzyme/RWD"/>
</dbReference>
<keyword evidence="3 7" id="KW-0547">Nucleotide-binding</keyword>
<evidence type="ECO:0000256" key="8">
    <source>
        <dbReference type="SAM" id="MobiDB-lite"/>
    </source>
</evidence>
<reference evidence="11" key="2">
    <citation type="submission" date="2015-01" db="EMBL/GenBank/DDBJ databases">
        <title>Evolutionary Origins and Diversification of the Mycorrhizal Mutualists.</title>
        <authorList>
            <consortium name="DOE Joint Genome Institute"/>
            <consortium name="Mycorrhizal Genomics Consortium"/>
            <person name="Kohler A."/>
            <person name="Kuo A."/>
            <person name="Nagy L.G."/>
            <person name="Floudas D."/>
            <person name="Copeland A."/>
            <person name="Barry K.W."/>
            <person name="Cichocki N."/>
            <person name="Veneault-Fourrey C."/>
            <person name="LaButti K."/>
            <person name="Lindquist E.A."/>
            <person name="Lipzen A."/>
            <person name="Lundell T."/>
            <person name="Morin E."/>
            <person name="Murat C."/>
            <person name="Riley R."/>
            <person name="Ohm R."/>
            <person name="Sun H."/>
            <person name="Tunlid A."/>
            <person name="Henrissat B."/>
            <person name="Grigoriev I.V."/>
            <person name="Hibbett D.S."/>
            <person name="Martin F."/>
        </authorList>
    </citation>
    <scope>NUCLEOTIDE SEQUENCE [LARGE SCALE GENOMIC DNA]</scope>
    <source>
        <strain evidence="11">441</strain>
    </source>
</reference>
<evidence type="ECO:0000256" key="6">
    <source>
        <dbReference type="PROSITE-ProRule" id="PRU10133"/>
    </source>
</evidence>
<keyword evidence="2" id="KW-0808">Transferase</keyword>
<dbReference type="InterPro" id="IPR023313">
    <property type="entry name" value="UBQ-conjugating_AS"/>
</dbReference>
<dbReference type="STRING" id="765257.A0A0C9YXJ9"/>
<evidence type="ECO:0000256" key="5">
    <source>
        <dbReference type="ARBA" id="ARBA00022840"/>
    </source>
</evidence>
<dbReference type="HOGENOM" id="CLU_030988_5_2_1"/>
<organism evidence="10 11">
    <name type="scientific">Pisolithus microcarpus 441</name>
    <dbReference type="NCBI Taxonomy" id="765257"/>
    <lineage>
        <taxon>Eukaryota</taxon>
        <taxon>Fungi</taxon>
        <taxon>Dikarya</taxon>
        <taxon>Basidiomycota</taxon>
        <taxon>Agaricomycotina</taxon>
        <taxon>Agaricomycetes</taxon>
        <taxon>Agaricomycetidae</taxon>
        <taxon>Boletales</taxon>
        <taxon>Sclerodermatineae</taxon>
        <taxon>Pisolithaceae</taxon>
        <taxon>Pisolithus</taxon>
    </lineage>
</organism>
<proteinExistence type="inferred from homology"/>
<dbReference type="OrthoDB" id="10069349at2759"/>
<dbReference type="AlphaFoldDB" id="A0A0C9YXJ9"/>
<dbReference type="Pfam" id="PF00179">
    <property type="entry name" value="UQ_con"/>
    <property type="match status" value="1"/>
</dbReference>
<dbReference type="SMART" id="SM00212">
    <property type="entry name" value="UBCc"/>
    <property type="match status" value="1"/>
</dbReference>
<evidence type="ECO:0000313" key="10">
    <source>
        <dbReference type="EMBL" id="KIK18609.1"/>
    </source>
</evidence>
<dbReference type="EMBL" id="KN833801">
    <property type="protein sequence ID" value="KIK18609.1"/>
    <property type="molecule type" value="Genomic_DNA"/>
</dbReference>
<dbReference type="CDD" id="cd23804">
    <property type="entry name" value="UBCc_UBE2S"/>
    <property type="match status" value="1"/>
</dbReference>
<dbReference type="SUPFAM" id="SSF54495">
    <property type="entry name" value="UBC-like"/>
    <property type="match status" value="1"/>
</dbReference>
<feature type="domain" description="UBC core" evidence="9">
    <location>
        <begin position="39"/>
        <end position="185"/>
    </location>
</feature>
<evidence type="ECO:0000259" key="9">
    <source>
        <dbReference type="PROSITE" id="PS50127"/>
    </source>
</evidence>
<keyword evidence="4 7" id="KW-0833">Ubl conjugation pathway</keyword>
<keyword evidence="11" id="KW-1185">Reference proteome</keyword>
<protein>
    <recommendedName>
        <fullName evidence="1">E2 ubiquitin-conjugating enzyme</fullName>
        <ecNumber evidence="1">2.3.2.23</ecNumber>
    </recommendedName>
</protein>
<evidence type="ECO:0000256" key="3">
    <source>
        <dbReference type="ARBA" id="ARBA00022741"/>
    </source>
</evidence>
<comment type="similarity">
    <text evidence="7">Belongs to the ubiquitin-conjugating enzyme family.</text>
</comment>
<feature type="region of interest" description="Disordered" evidence="8">
    <location>
        <begin position="186"/>
        <end position="236"/>
    </location>
</feature>
<evidence type="ECO:0000256" key="1">
    <source>
        <dbReference type="ARBA" id="ARBA00012486"/>
    </source>
</evidence>
<dbReference type="InterPro" id="IPR000608">
    <property type="entry name" value="UBC"/>
</dbReference>
<keyword evidence="5 7" id="KW-0067">ATP-binding</keyword>
<reference evidence="10 11" key="1">
    <citation type="submission" date="2014-04" db="EMBL/GenBank/DDBJ databases">
        <authorList>
            <consortium name="DOE Joint Genome Institute"/>
            <person name="Kuo A."/>
            <person name="Kohler A."/>
            <person name="Costa M.D."/>
            <person name="Nagy L.G."/>
            <person name="Floudas D."/>
            <person name="Copeland A."/>
            <person name="Barry K.W."/>
            <person name="Cichocki N."/>
            <person name="Veneault-Fourrey C."/>
            <person name="LaButti K."/>
            <person name="Lindquist E.A."/>
            <person name="Lipzen A."/>
            <person name="Lundell T."/>
            <person name="Morin E."/>
            <person name="Murat C."/>
            <person name="Sun H."/>
            <person name="Tunlid A."/>
            <person name="Henrissat B."/>
            <person name="Grigoriev I.V."/>
            <person name="Hibbett D.S."/>
            <person name="Martin F."/>
            <person name="Nordberg H.P."/>
            <person name="Cantor M.N."/>
            <person name="Hua S.X."/>
        </authorList>
    </citation>
    <scope>NUCLEOTIDE SEQUENCE [LARGE SCALE GENOMIC DNA]</scope>
    <source>
        <strain evidence="10 11">441</strain>
    </source>
</reference>
<evidence type="ECO:0000256" key="4">
    <source>
        <dbReference type="ARBA" id="ARBA00022786"/>
    </source>
</evidence>
<dbReference type="InterPro" id="IPR050113">
    <property type="entry name" value="Ub_conjugating_enzyme"/>
</dbReference>
<feature type="active site" description="Glycyl thioester intermediate" evidence="6">
    <location>
        <position position="123"/>
    </location>
</feature>